<comment type="caution">
    <text evidence="2">The sequence shown here is derived from an EMBL/GenBank/DDBJ whole genome shotgun (WGS) entry which is preliminary data.</text>
</comment>
<accession>A0A7W3N5R2</accession>
<keyword evidence="2" id="KW-0808">Transferase</keyword>
<evidence type="ECO:0000313" key="2">
    <source>
        <dbReference type="EMBL" id="MBA9007957.1"/>
    </source>
</evidence>
<dbReference type="Proteomes" id="UP000539313">
    <property type="component" value="Unassembled WGS sequence"/>
</dbReference>
<protein>
    <submittedName>
        <fullName evidence="2">Glycosyltransferase involved in cell wall biosynthesis</fullName>
    </submittedName>
</protein>
<dbReference type="InterPro" id="IPR001173">
    <property type="entry name" value="Glyco_trans_2-like"/>
</dbReference>
<reference evidence="2 3" key="1">
    <citation type="submission" date="2020-08" db="EMBL/GenBank/DDBJ databases">
        <title>Sequencing the genomes of 1000 actinobacteria strains.</title>
        <authorList>
            <person name="Klenk H.-P."/>
        </authorList>
    </citation>
    <scope>NUCLEOTIDE SEQUENCE [LARGE SCALE GENOMIC DNA]</scope>
    <source>
        <strain evidence="2 3">DSM 45823</strain>
    </source>
</reference>
<dbReference type="PANTHER" id="PTHR22916">
    <property type="entry name" value="GLYCOSYLTRANSFERASE"/>
    <property type="match status" value="1"/>
</dbReference>
<dbReference type="Pfam" id="PF00535">
    <property type="entry name" value="Glycos_transf_2"/>
    <property type="match status" value="1"/>
</dbReference>
<organism evidence="2 3">
    <name type="scientific">Thermomonospora cellulosilytica</name>
    <dbReference type="NCBI Taxonomy" id="1411118"/>
    <lineage>
        <taxon>Bacteria</taxon>
        <taxon>Bacillati</taxon>
        <taxon>Actinomycetota</taxon>
        <taxon>Actinomycetes</taxon>
        <taxon>Streptosporangiales</taxon>
        <taxon>Thermomonosporaceae</taxon>
        <taxon>Thermomonospora</taxon>
    </lineage>
</organism>
<dbReference type="SUPFAM" id="SSF53448">
    <property type="entry name" value="Nucleotide-diphospho-sugar transferases"/>
    <property type="match status" value="1"/>
</dbReference>
<name>A0A7W3N5R2_9ACTN</name>
<dbReference type="AlphaFoldDB" id="A0A7W3N5R2"/>
<evidence type="ECO:0000313" key="3">
    <source>
        <dbReference type="Proteomes" id="UP000539313"/>
    </source>
</evidence>
<gene>
    <name evidence="2" type="ORF">HNR21_006839</name>
</gene>
<dbReference type="PANTHER" id="PTHR22916:SF3">
    <property type="entry name" value="UDP-GLCNAC:BETAGAL BETA-1,3-N-ACETYLGLUCOSAMINYLTRANSFERASE-LIKE PROTEIN 1"/>
    <property type="match status" value="1"/>
</dbReference>
<dbReference type="CDD" id="cd00761">
    <property type="entry name" value="Glyco_tranf_GTA_type"/>
    <property type="match status" value="1"/>
</dbReference>
<sequence length="310" mass="34930">MQRYVPEMMRGLAGNVRNDIEFIVVNDGSADSTPDVVEDHRSLVPGLRLVHHDRPLGVNAARNRGIAEAQGRYLMFHDGDDWMAPGHLFDLVAAIERLGCDFLRTDHIQVTGRRRVLHRAPQGRRDIVLPPRDSILPVHEPTMVDYPGVFTGIYRRELADAGVLLFDERVQTATDRPFIWQLFRTAESYAVVSLAGVFYRRGVATSLTQIGDERQLHFFDAFDIVLAGLADDPDRDRFLRKAVRTYLALIVRHLNLQDRLLPELRERLHARAVATIRALPGPLVAETLPALGLDRMRVLSETLGIEVGAL</sequence>
<keyword evidence="3" id="KW-1185">Reference proteome</keyword>
<dbReference type="GO" id="GO:0016758">
    <property type="term" value="F:hexosyltransferase activity"/>
    <property type="evidence" value="ECO:0007669"/>
    <property type="project" value="UniProtKB-ARBA"/>
</dbReference>
<dbReference type="EMBL" id="JACJII010000001">
    <property type="protein sequence ID" value="MBA9007957.1"/>
    <property type="molecule type" value="Genomic_DNA"/>
</dbReference>
<dbReference type="InterPro" id="IPR029044">
    <property type="entry name" value="Nucleotide-diphossugar_trans"/>
</dbReference>
<dbReference type="Gene3D" id="3.90.550.10">
    <property type="entry name" value="Spore Coat Polysaccharide Biosynthesis Protein SpsA, Chain A"/>
    <property type="match status" value="1"/>
</dbReference>
<feature type="domain" description="Glycosyltransferase 2-like" evidence="1">
    <location>
        <begin position="5"/>
        <end position="120"/>
    </location>
</feature>
<evidence type="ECO:0000259" key="1">
    <source>
        <dbReference type="Pfam" id="PF00535"/>
    </source>
</evidence>
<proteinExistence type="predicted"/>